<dbReference type="CDD" id="cd00198">
    <property type="entry name" value="vWFA"/>
    <property type="match status" value="1"/>
</dbReference>
<dbReference type="PIRSF" id="PIRSF010256">
    <property type="entry name" value="CoxE_vWa"/>
    <property type="match status" value="1"/>
</dbReference>
<feature type="compositionally biased region" description="Polar residues" evidence="1">
    <location>
        <begin position="106"/>
        <end position="118"/>
    </location>
</feature>
<dbReference type="InterPro" id="IPR011195">
    <property type="entry name" value="UCP010256"/>
</dbReference>
<organism evidence="2 3">
    <name type="scientific">Candidatus Thiothrix singaporensis</name>
    <dbReference type="NCBI Taxonomy" id="2799669"/>
    <lineage>
        <taxon>Bacteria</taxon>
        <taxon>Pseudomonadati</taxon>
        <taxon>Pseudomonadota</taxon>
        <taxon>Gammaproteobacteria</taxon>
        <taxon>Thiotrichales</taxon>
        <taxon>Thiotrichaceae</taxon>
        <taxon>Thiothrix</taxon>
    </lineage>
</organism>
<keyword evidence="3" id="KW-1185">Reference proteome</keyword>
<dbReference type="InterPro" id="IPR036465">
    <property type="entry name" value="vWFA_dom_sf"/>
</dbReference>
<name>A0A7L6ATA4_9GAMM</name>
<dbReference type="Proteomes" id="UP000510621">
    <property type="component" value="Chromosome"/>
</dbReference>
<reference evidence="2" key="1">
    <citation type="submission" date="2020-06" db="EMBL/GenBank/DDBJ databases">
        <title>Analysis procedures for assessing recovery of high quality, complete, closed genomes from Nanopore long read metagenome sequencing.</title>
        <authorList>
            <person name="Bessarab I."/>
            <person name="Arumugam K."/>
            <person name="Haryono M."/>
            <person name="Liu X."/>
            <person name="Roy S."/>
            <person name="Zuniga-Montanez R.E."/>
            <person name="Qiu G."/>
            <person name="Drautz-Moses D.I."/>
            <person name="Law Y.Y."/>
            <person name="Wuertz S."/>
            <person name="Lauro F.M."/>
            <person name="Huson D.H."/>
            <person name="Williams R.B."/>
        </authorList>
    </citation>
    <scope>NUCLEOTIDE SEQUENCE [LARGE SCALE GENOMIC DNA]</scope>
    <source>
        <strain evidence="2">SSD2</strain>
    </source>
</reference>
<dbReference type="AlphaFoldDB" id="A0A7L6ATA4"/>
<dbReference type="PANTHER" id="PTHR39338:SF6">
    <property type="entry name" value="BLL5662 PROTEIN"/>
    <property type="match status" value="1"/>
</dbReference>
<dbReference type="KEGG" id="this:HZT40_12615"/>
<evidence type="ECO:0000313" key="2">
    <source>
        <dbReference type="EMBL" id="QLQ32288.1"/>
    </source>
</evidence>
<gene>
    <name evidence="2" type="ORF">HZT40_12615</name>
</gene>
<evidence type="ECO:0000313" key="3">
    <source>
        <dbReference type="Proteomes" id="UP000510621"/>
    </source>
</evidence>
<dbReference type="InterPro" id="IPR008912">
    <property type="entry name" value="Uncharacterised_CoxE"/>
</dbReference>
<dbReference type="PANTHER" id="PTHR39338">
    <property type="entry name" value="BLL5662 PROTEIN-RELATED"/>
    <property type="match status" value="1"/>
</dbReference>
<accession>A0A7L6ATA4</accession>
<proteinExistence type="predicted"/>
<protein>
    <submittedName>
        <fullName evidence="2">VWA domain-containing protein</fullName>
    </submittedName>
</protein>
<feature type="compositionally biased region" description="Acidic residues" evidence="1">
    <location>
        <begin position="121"/>
        <end position="131"/>
    </location>
</feature>
<sequence length="394" mass="44616">MKRMNATPANLATSIQSRLVGFVRMARFNDFRVGVAEEIDTQRVAALCGVDDVQRLRWGLRALLCNNQDDWERFDELFDAYWRLGNVRQRIQEQPRAATLRKPSQDAGSASGNANQPAASEADEPGYDEGDNAAPTGVRSGASAFERMAGADFRQLVDDGQMRELERLAEQLARNMRRRLIRRQKVQRHGRRIDLRHTFRASLRYGGTPLELVFRHRYRRPPRLLLIVDVSRSMSLYSNVFLRFARGIVNAFQEASAFAYHTTLVPITEALRQSDPIRMRTSLALISQGWSGGTRIGECLEKFNRDYRRLLTSRTLVMIVSDGLDTGEPALLARQLADIRQQCRKLIWLSPLLGREGYEIKTASMLAALPHIDVLAPAHNLQSLLALENTLSSL</sequence>
<evidence type="ECO:0000256" key="1">
    <source>
        <dbReference type="SAM" id="MobiDB-lite"/>
    </source>
</evidence>
<dbReference type="EMBL" id="CP059265">
    <property type="protein sequence ID" value="QLQ32288.1"/>
    <property type="molecule type" value="Genomic_DNA"/>
</dbReference>
<dbReference type="Pfam" id="PF05762">
    <property type="entry name" value="VWA_CoxE"/>
    <property type="match status" value="1"/>
</dbReference>
<feature type="region of interest" description="Disordered" evidence="1">
    <location>
        <begin position="94"/>
        <end position="138"/>
    </location>
</feature>
<dbReference type="SUPFAM" id="SSF53300">
    <property type="entry name" value="vWA-like"/>
    <property type="match status" value="1"/>
</dbReference>